<comment type="caution">
    <text evidence="2">The sequence shown here is derived from an EMBL/GenBank/DDBJ whole genome shotgun (WGS) entry which is preliminary data.</text>
</comment>
<dbReference type="AlphaFoldDB" id="A0AAD7JHW3"/>
<protein>
    <submittedName>
        <fullName evidence="2">Uncharacterized protein</fullName>
    </submittedName>
</protein>
<feature type="compositionally biased region" description="Pro residues" evidence="1">
    <location>
        <begin position="29"/>
        <end position="38"/>
    </location>
</feature>
<keyword evidence="3" id="KW-1185">Reference proteome</keyword>
<dbReference type="Proteomes" id="UP001215598">
    <property type="component" value="Unassembled WGS sequence"/>
</dbReference>
<evidence type="ECO:0000313" key="3">
    <source>
        <dbReference type="Proteomes" id="UP001215598"/>
    </source>
</evidence>
<name>A0AAD7JHW3_9AGAR</name>
<dbReference type="EMBL" id="JARKIB010000026">
    <property type="protein sequence ID" value="KAJ7765216.1"/>
    <property type="molecule type" value="Genomic_DNA"/>
</dbReference>
<feature type="region of interest" description="Disordered" evidence="1">
    <location>
        <begin position="14"/>
        <end position="46"/>
    </location>
</feature>
<reference evidence="2" key="1">
    <citation type="submission" date="2023-03" db="EMBL/GenBank/DDBJ databases">
        <title>Massive genome expansion in bonnet fungi (Mycena s.s.) driven by repeated elements and novel gene families across ecological guilds.</title>
        <authorList>
            <consortium name="Lawrence Berkeley National Laboratory"/>
            <person name="Harder C.B."/>
            <person name="Miyauchi S."/>
            <person name="Viragh M."/>
            <person name="Kuo A."/>
            <person name="Thoen E."/>
            <person name="Andreopoulos B."/>
            <person name="Lu D."/>
            <person name="Skrede I."/>
            <person name="Drula E."/>
            <person name="Henrissat B."/>
            <person name="Morin E."/>
            <person name="Kohler A."/>
            <person name="Barry K."/>
            <person name="LaButti K."/>
            <person name="Morin E."/>
            <person name="Salamov A."/>
            <person name="Lipzen A."/>
            <person name="Mereny Z."/>
            <person name="Hegedus B."/>
            <person name="Baldrian P."/>
            <person name="Stursova M."/>
            <person name="Weitz H."/>
            <person name="Taylor A."/>
            <person name="Grigoriev I.V."/>
            <person name="Nagy L.G."/>
            <person name="Martin F."/>
            <person name="Kauserud H."/>
        </authorList>
    </citation>
    <scope>NUCLEOTIDE SEQUENCE</scope>
    <source>
        <strain evidence="2">CBHHK182m</strain>
    </source>
</reference>
<sequence>MIGGIRSLAAHHRLHRRPTAPLSSSTASLPPPSTPQPIPRESVTEEERAKLEEALGMYRPAESDPTTIAIRCMCRCGSRTLASMIWVLQPERVRLSIALLCGRTLLLPSCVRWQCCASLSPLAPLPLPPLGGHRLRGHLPRDPLRRVRRRQPGLCRAHQECVEGRPHLHPLLLLPRLPRQPRLLRLRSASSSRRARLARHRPLCAHVTRRS</sequence>
<gene>
    <name evidence="2" type="ORF">B0H16DRAFT_414618</name>
</gene>
<accession>A0AAD7JHW3</accession>
<evidence type="ECO:0000256" key="1">
    <source>
        <dbReference type="SAM" id="MobiDB-lite"/>
    </source>
</evidence>
<organism evidence="2 3">
    <name type="scientific">Mycena metata</name>
    <dbReference type="NCBI Taxonomy" id="1033252"/>
    <lineage>
        <taxon>Eukaryota</taxon>
        <taxon>Fungi</taxon>
        <taxon>Dikarya</taxon>
        <taxon>Basidiomycota</taxon>
        <taxon>Agaricomycotina</taxon>
        <taxon>Agaricomycetes</taxon>
        <taxon>Agaricomycetidae</taxon>
        <taxon>Agaricales</taxon>
        <taxon>Marasmiineae</taxon>
        <taxon>Mycenaceae</taxon>
        <taxon>Mycena</taxon>
    </lineage>
</organism>
<feature type="compositionally biased region" description="Low complexity" evidence="1">
    <location>
        <begin position="19"/>
        <end position="28"/>
    </location>
</feature>
<proteinExistence type="predicted"/>
<evidence type="ECO:0000313" key="2">
    <source>
        <dbReference type="EMBL" id="KAJ7765216.1"/>
    </source>
</evidence>